<evidence type="ECO:0000313" key="3">
    <source>
        <dbReference type="Proteomes" id="UP000193560"/>
    </source>
</evidence>
<dbReference type="EMBL" id="MCGE01000020">
    <property type="protein sequence ID" value="ORZ11942.1"/>
    <property type="molecule type" value="Genomic_DNA"/>
</dbReference>
<evidence type="ECO:0000256" key="1">
    <source>
        <dbReference type="SAM" id="Phobius"/>
    </source>
</evidence>
<proteinExistence type="predicted"/>
<feature type="non-terminal residue" evidence="2">
    <location>
        <position position="85"/>
    </location>
</feature>
<keyword evidence="1" id="KW-0472">Membrane</keyword>
<dbReference type="Proteomes" id="UP000193560">
    <property type="component" value="Unassembled WGS sequence"/>
</dbReference>
<keyword evidence="3" id="KW-1185">Reference proteome</keyword>
<accession>A0A1X2IAG4</accession>
<evidence type="ECO:0000313" key="2">
    <source>
        <dbReference type="EMBL" id="ORZ11942.1"/>
    </source>
</evidence>
<dbReference type="AlphaFoldDB" id="A0A1X2IAG4"/>
<reference evidence="2 3" key="1">
    <citation type="submission" date="2016-07" db="EMBL/GenBank/DDBJ databases">
        <title>Pervasive Adenine N6-methylation of Active Genes in Fungi.</title>
        <authorList>
            <consortium name="DOE Joint Genome Institute"/>
            <person name="Mondo S.J."/>
            <person name="Dannebaum R.O."/>
            <person name="Kuo R.C."/>
            <person name="Labutti K."/>
            <person name="Haridas S."/>
            <person name="Kuo A."/>
            <person name="Salamov A."/>
            <person name="Ahrendt S.R."/>
            <person name="Lipzen A."/>
            <person name="Sullivan W."/>
            <person name="Andreopoulos W.B."/>
            <person name="Clum A."/>
            <person name="Lindquist E."/>
            <person name="Daum C."/>
            <person name="Ramamoorthy G.K."/>
            <person name="Gryganskyi A."/>
            <person name="Culley D."/>
            <person name="Magnuson J.K."/>
            <person name="James T.Y."/>
            <person name="O'Malley M.A."/>
            <person name="Stajich J.E."/>
            <person name="Spatafora J.W."/>
            <person name="Visel A."/>
            <person name="Grigoriev I.V."/>
        </authorList>
    </citation>
    <scope>NUCLEOTIDE SEQUENCE [LARGE SCALE GENOMIC DNA]</scope>
    <source>
        <strain evidence="2 3">NRRL 1336</strain>
    </source>
</reference>
<name>A0A1X2IAG4_9FUNG</name>
<comment type="caution">
    <text evidence="2">The sequence shown here is derived from an EMBL/GenBank/DDBJ whole genome shotgun (WGS) entry which is preliminary data.</text>
</comment>
<feature type="transmembrane region" description="Helical" evidence="1">
    <location>
        <begin position="61"/>
        <end position="84"/>
    </location>
</feature>
<gene>
    <name evidence="2" type="ORF">BCR42DRAFT_420929</name>
</gene>
<keyword evidence="1" id="KW-1133">Transmembrane helix</keyword>
<organism evidence="2 3">
    <name type="scientific">Absidia repens</name>
    <dbReference type="NCBI Taxonomy" id="90262"/>
    <lineage>
        <taxon>Eukaryota</taxon>
        <taxon>Fungi</taxon>
        <taxon>Fungi incertae sedis</taxon>
        <taxon>Mucoromycota</taxon>
        <taxon>Mucoromycotina</taxon>
        <taxon>Mucoromycetes</taxon>
        <taxon>Mucorales</taxon>
        <taxon>Cunninghamellaceae</taxon>
        <taxon>Absidia</taxon>
    </lineage>
</organism>
<keyword evidence="1" id="KW-0812">Transmembrane</keyword>
<sequence>MIWMLSKLPVSKRVKGNGRSIRSLVRVSLNIYPRPFPSPLSTSFLLFRQCFISDYIPHVSILPYLLSYLLTDPFFFSFFFFTILL</sequence>
<protein>
    <submittedName>
        <fullName evidence="2">Uncharacterized protein</fullName>
    </submittedName>
</protein>